<name>A0A7X6DMK2_9BACT</name>
<keyword evidence="2" id="KW-1185">Reference proteome</keyword>
<dbReference type="Pfam" id="PF26128">
    <property type="entry name" value="Gad2"/>
    <property type="match status" value="1"/>
</dbReference>
<evidence type="ECO:0000313" key="2">
    <source>
        <dbReference type="Proteomes" id="UP000534783"/>
    </source>
</evidence>
<protein>
    <recommendedName>
        <fullName evidence="3">Poly A polymerase head domain-containing protein</fullName>
    </recommendedName>
</protein>
<proteinExistence type="predicted"/>
<evidence type="ECO:0008006" key="3">
    <source>
        <dbReference type="Google" id="ProtNLM"/>
    </source>
</evidence>
<accession>A0A7X6DMK2</accession>
<dbReference type="Proteomes" id="UP000534783">
    <property type="component" value="Unassembled WGS sequence"/>
</dbReference>
<comment type="caution">
    <text evidence="1">The sequence shown here is derived from an EMBL/GenBank/DDBJ whole genome shotgun (WGS) entry which is preliminary data.</text>
</comment>
<dbReference type="EMBL" id="VTOW01000001">
    <property type="protein sequence ID" value="NKE69844.1"/>
    <property type="molecule type" value="Genomic_DNA"/>
</dbReference>
<sequence length="196" mass="22193">MIPQFEQAVSYFKAVILDDLGVYCWVAGGAVRDYFSIGRTTSDIDVFFPDHLAFDIAVLVMKAKAGNPTFDDGRVMNFNFKGHTIQLISSHYFEDPAKTIEAFDFTVACAAVDHEKVYHHPTFFMDLASKKLVINKLPYPLSTLQRVQKYVKKGYTICNGGLLELSRAIQVVNLQDPSQNVFEFYPNGTPKFVRFD</sequence>
<gene>
    <name evidence="1" type="ORF">MNODULE_03665</name>
</gene>
<reference evidence="1 2" key="1">
    <citation type="journal article" date="2020" name="Nature">
        <title>Bacterial chemolithoautotrophy via manganese oxidation.</title>
        <authorList>
            <person name="Yu H."/>
            <person name="Leadbetter J.R."/>
        </authorList>
    </citation>
    <scope>NUCLEOTIDE SEQUENCE [LARGE SCALE GENOMIC DNA]</scope>
    <source>
        <strain evidence="1 2">Mn-1</strain>
    </source>
</reference>
<dbReference type="RefSeq" id="WP_168058125.1">
    <property type="nucleotide sequence ID" value="NZ_VTOW01000001.1"/>
</dbReference>
<organism evidence="1 2">
    <name type="scientific">Candidatus Manganitrophus noduliformans</name>
    <dbReference type="NCBI Taxonomy" id="2606439"/>
    <lineage>
        <taxon>Bacteria</taxon>
        <taxon>Pseudomonadati</taxon>
        <taxon>Nitrospirota</taxon>
        <taxon>Nitrospiria</taxon>
        <taxon>Candidatus Troglogloeales</taxon>
        <taxon>Candidatus Manganitrophaceae</taxon>
        <taxon>Candidatus Manganitrophus</taxon>
    </lineage>
</organism>
<evidence type="ECO:0000313" key="1">
    <source>
        <dbReference type="EMBL" id="NKE69844.1"/>
    </source>
</evidence>
<dbReference type="AlphaFoldDB" id="A0A7X6DMK2"/>